<feature type="transmembrane region" description="Helical" evidence="7">
    <location>
        <begin position="49"/>
        <end position="68"/>
    </location>
</feature>
<dbReference type="InterPro" id="IPR037185">
    <property type="entry name" value="EmrE-like"/>
</dbReference>
<keyword evidence="4 7" id="KW-1133">Transmembrane helix</keyword>
<comment type="subcellular location">
    <subcellularLocation>
        <location evidence="1">Membrane</location>
        <topology evidence="1">Multi-pass membrane protein</topology>
    </subcellularLocation>
</comment>
<evidence type="ECO:0000313" key="9">
    <source>
        <dbReference type="EMBL" id="PJE96087.1"/>
    </source>
</evidence>
<feature type="transmembrane region" description="Helical" evidence="7">
    <location>
        <begin position="254"/>
        <end position="273"/>
    </location>
</feature>
<keyword evidence="5 7" id="KW-0472">Membrane</keyword>
<evidence type="ECO:0000256" key="3">
    <source>
        <dbReference type="ARBA" id="ARBA00022692"/>
    </source>
</evidence>
<dbReference type="EMBL" id="PGGW01000060">
    <property type="protein sequence ID" value="PJE96087.1"/>
    <property type="molecule type" value="Genomic_DNA"/>
</dbReference>
<dbReference type="PANTHER" id="PTHR32322:SF2">
    <property type="entry name" value="EAMA DOMAIN-CONTAINING PROTEIN"/>
    <property type="match status" value="1"/>
</dbReference>
<name>A0A2M8LVV2_9ACTN</name>
<keyword evidence="10" id="KW-1185">Reference proteome</keyword>
<evidence type="ECO:0000256" key="2">
    <source>
        <dbReference type="ARBA" id="ARBA00007362"/>
    </source>
</evidence>
<comment type="caution">
    <text evidence="9">The sequence shown here is derived from an EMBL/GenBank/DDBJ whole genome shotgun (WGS) entry which is preliminary data.</text>
</comment>
<dbReference type="PANTHER" id="PTHR32322">
    <property type="entry name" value="INNER MEMBRANE TRANSPORTER"/>
    <property type="match status" value="1"/>
</dbReference>
<evidence type="ECO:0000313" key="10">
    <source>
        <dbReference type="Proteomes" id="UP000230407"/>
    </source>
</evidence>
<dbReference type="RefSeq" id="WP_100203273.1">
    <property type="nucleotide sequence ID" value="NZ_PGGW01000060.1"/>
</dbReference>
<evidence type="ECO:0000256" key="6">
    <source>
        <dbReference type="SAM" id="MobiDB-lite"/>
    </source>
</evidence>
<feature type="domain" description="EamA" evidence="8">
    <location>
        <begin position="162"/>
        <end position="295"/>
    </location>
</feature>
<evidence type="ECO:0000256" key="7">
    <source>
        <dbReference type="SAM" id="Phobius"/>
    </source>
</evidence>
<feature type="transmembrane region" description="Helical" evidence="7">
    <location>
        <begin position="108"/>
        <end position="130"/>
    </location>
</feature>
<organism evidence="9 10">
    <name type="scientific">Streptomyces carminius</name>
    <dbReference type="NCBI Taxonomy" id="2665496"/>
    <lineage>
        <taxon>Bacteria</taxon>
        <taxon>Bacillati</taxon>
        <taxon>Actinomycetota</taxon>
        <taxon>Actinomycetes</taxon>
        <taxon>Kitasatosporales</taxon>
        <taxon>Streptomycetaceae</taxon>
        <taxon>Streptomyces</taxon>
    </lineage>
</organism>
<dbReference type="SUPFAM" id="SSF103481">
    <property type="entry name" value="Multidrug resistance efflux transporter EmrE"/>
    <property type="match status" value="2"/>
</dbReference>
<dbReference type="AlphaFoldDB" id="A0A2M8LVV2"/>
<reference evidence="9 10" key="1">
    <citation type="submission" date="2017-11" db="EMBL/GenBank/DDBJ databases">
        <title>Streptomyces carmine sp. nov., a novel actinomycete isolated from Sophora alopecuroides in Xinjiang, China.</title>
        <authorList>
            <person name="Wang Y."/>
            <person name="Luo X."/>
            <person name="Wan C."/>
            <person name="Zhang L."/>
        </authorList>
    </citation>
    <scope>NUCLEOTIDE SEQUENCE [LARGE SCALE GENOMIC DNA]</scope>
    <source>
        <strain evidence="9 10">TRM SA0054</strain>
    </source>
</reference>
<feature type="transmembrane region" description="Helical" evidence="7">
    <location>
        <begin position="80"/>
        <end position="102"/>
    </location>
</feature>
<comment type="similarity">
    <text evidence="2">Belongs to the EamA transporter family.</text>
</comment>
<dbReference type="Pfam" id="PF00892">
    <property type="entry name" value="EamA"/>
    <property type="match status" value="2"/>
</dbReference>
<evidence type="ECO:0000256" key="5">
    <source>
        <dbReference type="ARBA" id="ARBA00023136"/>
    </source>
</evidence>
<feature type="domain" description="EamA" evidence="8">
    <location>
        <begin position="28"/>
        <end position="153"/>
    </location>
</feature>
<accession>A0A2M8LVV2</accession>
<gene>
    <name evidence="9" type="ORF">CUT44_20060</name>
</gene>
<dbReference type="Proteomes" id="UP000230407">
    <property type="component" value="Unassembled WGS sequence"/>
</dbReference>
<protein>
    <submittedName>
        <fullName evidence="9">EamA family transporter</fullName>
    </submittedName>
</protein>
<evidence type="ECO:0000259" key="8">
    <source>
        <dbReference type="Pfam" id="PF00892"/>
    </source>
</evidence>
<feature type="transmembrane region" description="Helical" evidence="7">
    <location>
        <begin position="163"/>
        <end position="180"/>
    </location>
</feature>
<feature type="transmembrane region" description="Helical" evidence="7">
    <location>
        <begin position="279"/>
        <end position="296"/>
    </location>
</feature>
<feature type="transmembrane region" description="Helical" evidence="7">
    <location>
        <begin position="192"/>
        <end position="211"/>
    </location>
</feature>
<dbReference type="InterPro" id="IPR050638">
    <property type="entry name" value="AA-Vitamin_Transporters"/>
</dbReference>
<feature type="compositionally biased region" description="Basic and acidic residues" evidence="6">
    <location>
        <begin position="310"/>
        <end position="325"/>
    </location>
</feature>
<sequence>MAEGEREGGRGGGPGTPGRTAGAVPAVFVLLWSSAFIAAVIGTDAAPPLLLTFARFVLAGLLLTGIALASRSPWPRGRALLHTAVVGLLMQALQFGAFYTAIGEGLPGGLVALIQGLSPVLVALLAGVLLGEEVTGRQWLGFAVGGLGVALAVLEYLDLSTTGIALSFAGLLGLSLGTVHHKRFAARVDVRSGTAVQFLVAAPVVGVLSLLLEEPGIGEWDRFGAALAWIVLVNSVGTFLLLNTMLRGQAASRVGTLFFLTPAVTALLAWAVIGQTLSLTATAGLALGGAGVLLAGRRTPRRPRAAGRPADGRTDGPTDREEART</sequence>
<evidence type="ECO:0000256" key="1">
    <source>
        <dbReference type="ARBA" id="ARBA00004141"/>
    </source>
</evidence>
<feature type="region of interest" description="Disordered" evidence="6">
    <location>
        <begin position="300"/>
        <end position="325"/>
    </location>
</feature>
<dbReference type="GO" id="GO:0016020">
    <property type="term" value="C:membrane"/>
    <property type="evidence" value="ECO:0007669"/>
    <property type="project" value="UniProtKB-SubCell"/>
</dbReference>
<evidence type="ECO:0000256" key="4">
    <source>
        <dbReference type="ARBA" id="ARBA00022989"/>
    </source>
</evidence>
<feature type="transmembrane region" description="Helical" evidence="7">
    <location>
        <begin position="223"/>
        <end position="242"/>
    </location>
</feature>
<proteinExistence type="inferred from homology"/>
<feature type="transmembrane region" description="Helical" evidence="7">
    <location>
        <begin position="139"/>
        <end position="157"/>
    </location>
</feature>
<dbReference type="InterPro" id="IPR000620">
    <property type="entry name" value="EamA_dom"/>
</dbReference>
<feature type="transmembrane region" description="Helical" evidence="7">
    <location>
        <begin position="21"/>
        <end position="43"/>
    </location>
</feature>
<keyword evidence="3 7" id="KW-0812">Transmembrane</keyword>